<dbReference type="PANTHER" id="PTHR42879:SF2">
    <property type="entry name" value="3-OXOACYL-[ACYL-CARRIER-PROTEIN] REDUCTASE FABG"/>
    <property type="match status" value="1"/>
</dbReference>
<reference evidence="3 4" key="1">
    <citation type="submission" date="2016-10" db="EMBL/GenBank/DDBJ databases">
        <title>Complete genome sequences of three Cupriavidus strains isolated from various Malaysian environments.</title>
        <authorList>
            <person name="Abdullah A.A.-A."/>
            <person name="Shafie N.A.H."/>
            <person name="Lau N.S."/>
        </authorList>
    </citation>
    <scope>NUCLEOTIDE SEQUENCE [LARGE SCALE GENOMIC DNA]</scope>
    <source>
        <strain evidence="3 4">USMAA1020</strain>
    </source>
</reference>
<dbReference type="Pfam" id="PF00106">
    <property type="entry name" value="adh_short"/>
    <property type="match status" value="1"/>
</dbReference>
<dbReference type="PANTHER" id="PTHR42879">
    <property type="entry name" value="3-OXOACYL-(ACYL-CARRIER-PROTEIN) REDUCTASE"/>
    <property type="match status" value="1"/>
</dbReference>
<comment type="similarity">
    <text evidence="1 2">Belongs to the short-chain dehydrogenases/reductases (SDR) family.</text>
</comment>
<protein>
    <submittedName>
        <fullName evidence="3">3-hydroxyacyl-CoA dehydrogenase</fullName>
    </submittedName>
</protein>
<dbReference type="PRINTS" id="PR00080">
    <property type="entry name" value="SDRFAMILY"/>
</dbReference>
<evidence type="ECO:0000256" key="2">
    <source>
        <dbReference type="RuleBase" id="RU000363"/>
    </source>
</evidence>
<dbReference type="EMBL" id="CP017754">
    <property type="protein sequence ID" value="AOZ07021.1"/>
    <property type="molecule type" value="Genomic_DNA"/>
</dbReference>
<keyword evidence="4" id="KW-1185">Reference proteome</keyword>
<dbReference type="InterPro" id="IPR050259">
    <property type="entry name" value="SDR"/>
</dbReference>
<organism evidence="3 4">
    <name type="scientific">Cupriavidus malaysiensis</name>
    <dbReference type="NCBI Taxonomy" id="367825"/>
    <lineage>
        <taxon>Bacteria</taxon>
        <taxon>Pseudomonadati</taxon>
        <taxon>Pseudomonadota</taxon>
        <taxon>Betaproteobacteria</taxon>
        <taxon>Burkholderiales</taxon>
        <taxon>Burkholderiaceae</taxon>
        <taxon>Cupriavidus</taxon>
    </lineage>
</organism>
<dbReference type="Gene3D" id="3.40.50.720">
    <property type="entry name" value="NAD(P)-binding Rossmann-like Domain"/>
    <property type="match status" value="1"/>
</dbReference>
<dbReference type="SUPFAM" id="SSF51735">
    <property type="entry name" value="NAD(P)-binding Rossmann-fold domains"/>
    <property type="match status" value="1"/>
</dbReference>
<dbReference type="CDD" id="cd05233">
    <property type="entry name" value="SDR_c"/>
    <property type="match status" value="1"/>
</dbReference>
<dbReference type="Proteomes" id="UP000177515">
    <property type="component" value="Chromosome 1"/>
</dbReference>
<proteinExistence type="inferred from homology"/>
<dbReference type="RefSeq" id="WP_071070119.1">
    <property type="nucleotide sequence ID" value="NZ_CP017754.1"/>
</dbReference>
<accession>A0ABM6F6I7</accession>
<evidence type="ECO:0000256" key="1">
    <source>
        <dbReference type="ARBA" id="ARBA00006484"/>
    </source>
</evidence>
<evidence type="ECO:0000313" key="4">
    <source>
        <dbReference type="Proteomes" id="UP000177515"/>
    </source>
</evidence>
<gene>
    <name evidence="3" type="ORF">BKK80_15185</name>
</gene>
<evidence type="ECO:0000313" key="3">
    <source>
        <dbReference type="EMBL" id="AOZ07021.1"/>
    </source>
</evidence>
<dbReference type="PROSITE" id="PS00061">
    <property type="entry name" value="ADH_SHORT"/>
    <property type="match status" value="1"/>
</dbReference>
<dbReference type="InterPro" id="IPR020904">
    <property type="entry name" value="Sc_DH/Rdtase_CS"/>
</dbReference>
<dbReference type="InterPro" id="IPR036291">
    <property type="entry name" value="NAD(P)-bd_dom_sf"/>
</dbReference>
<sequence length="268" mass="26916">MAAARQGGELQGRHALVTGAGRGIGAAIARRLLADGASVTLLGRNAGVLHETAAALRVELPEAVLAVETADIADAEAVSLAFAAASGRLGPVAVLVNNAGQARSAPFGKTDLALWQSMLEVNLTGTFLCAQAALPGMLAAGWGRIVNVASTAGLRGYGYVSAYCAAKHGVIGLTRALALEVAAKGVTVNAVCPGYTETDIVREAVANIVAKTGRSEAEARAELAAGNPQKRLVQPEEVADAVAWLCRPSAGAMTGQAIAVAGGEVMAG</sequence>
<dbReference type="InterPro" id="IPR002347">
    <property type="entry name" value="SDR_fam"/>
</dbReference>
<dbReference type="PRINTS" id="PR00081">
    <property type="entry name" value="GDHRDH"/>
</dbReference>
<name>A0ABM6F6I7_9BURK</name>